<reference evidence="2" key="1">
    <citation type="submission" date="2021-11" db="EMBL/GenBank/DDBJ databases">
        <title>Streptomyces corallinus and Kineosporia corallina sp. nov., two new coral-derived marine actinobacteria.</title>
        <authorList>
            <person name="Buangrab K."/>
            <person name="Sutthacheep M."/>
            <person name="Yeemin T."/>
            <person name="Harunari E."/>
            <person name="Igarashi Y."/>
            <person name="Sripreechasak P."/>
            <person name="Kanchanasin P."/>
            <person name="Tanasupawat S."/>
            <person name="Phongsopitanun W."/>
        </authorList>
    </citation>
    <scope>NUCLEOTIDE SEQUENCE</scope>
    <source>
        <strain evidence="2">JCM 31032</strain>
    </source>
</reference>
<dbReference type="EMBL" id="JAJOMB010000005">
    <property type="protein sequence ID" value="MCD5311529.1"/>
    <property type="molecule type" value="Genomic_DNA"/>
</dbReference>
<evidence type="ECO:0000313" key="3">
    <source>
        <dbReference type="Proteomes" id="UP001138997"/>
    </source>
</evidence>
<evidence type="ECO:0000259" key="1">
    <source>
        <dbReference type="SMART" id="SM00858"/>
    </source>
</evidence>
<gene>
    <name evidence="2" type="ORF">LR394_11505</name>
</gene>
<sequence>MGRRTLALIGSVLLAAAGTAIVALYVRGADSRATQGQALGTFVVATREIAAGETITAEDVHTRPMRADDQPGTTATGLDTVIGRRAVAGILAGATVDERVLSRPGADVDLPAAVRAGELGVNVQLADPNRAVSLLGVGSQVRVFTLKKEKVQQIVRQARVISIGATLEDSGAPGPDGQHRVGSPAVPQAVVGLSVPQEQAEVLMRVQMQQQPMYFALIPSGDVTAGR</sequence>
<dbReference type="Pfam" id="PF08666">
    <property type="entry name" value="SAF"/>
    <property type="match status" value="1"/>
</dbReference>
<feature type="domain" description="SAF" evidence="1">
    <location>
        <begin position="40"/>
        <end position="102"/>
    </location>
</feature>
<dbReference type="InterPro" id="IPR013974">
    <property type="entry name" value="SAF"/>
</dbReference>
<evidence type="ECO:0000313" key="2">
    <source>
        <dbReference type="EMBL" id="MCD5311529.1"/>
    </source>
</evidence>
<keyword evidence="3" id="KW-1185">Reference proteome</keyword>
<organism evidence="2 3">
    <name type="scientific">Kineosporia babensis</name>
    <dbReference type="NCBI Taxonomy" id="499548"/>
    <lineage>
        <taxon>Bacteria</taxon>
        <taxon>Bacillati</taxon>
        <taxon>Actinomycetota</taxon>
        <taxon>Actinomycetes</taxon>
        <taxon>Kineosporiales</taxon>
        <taxon>Kineosporiaceae</taxon>
        <taxon>Kineosporia</taxon>
    </lineage>
</organism>
<name>A0A9X1ST76_9ACTN</name>
<protein>
    <submittedName>
        <fullName evidence="2">SAF domain-containing protein</fullName>
    </submittedName>
</protein>
<dbReference type="Proteomes" id="UP001138997">
    <property type="component" value="Unassembled WGS sequence"/>
</dbReference>
<comment type="caution">
    <text evidence="2">The sequence shown here is derived from an EMBL/GenBank/DDBJ whole genome shotgun (WGS) entry which is preliminary data.</text>
</comment>
<accession>A0A9X1ST76</accession>
<dbReference type="SMART" id="SM00858">
    <property type="entry name" value="SAF"/>
    <property type="match status" value="1"/>
</dbReference>
<dbReference type="Gene3D" id="3.90.1210.10">
    <property type="entry name" value="Antifreeze-like/N-acetylneuraminic acid synthase C-terminal domain"/>
    <property type="match status" value="1"/>
</dbReference>
<proteinExistence type="predicted"/>
<dbReference type="AlphaFoldDB" id="A0A9X1ST76"/>
<dbReference type="CDD" id="cd11614">
    <property type="entry name" value="SAF_CpaB_FlgA_like"/>
    <property type="match status" value="1"/>
</dbReference>
<dbReference type="RefSeq" id="WP_231440810.1">
    <property type="nucleotide sequence ID" value="NZ_JAJOMB010000005.1"/>
</dbReference>